<evidence type="ECO:0000256" key="6">
    <source>
        <dbReference type="ARBA" id="ARBA00048348"/>
    </source>
</evidence>
<feature type="region of interest" description="Disordered" evidence="9">
    <location>
        <begin position="215"/>
        <end position="235"/>
    </location>
</feature>
<dbReference type="PROSITE" id="PS00704">
    <property type="entry name" value="PROK_CO2_ANHYDRASE_1"/>
    <property type="match status" value="1"/>
</dbReference>
<dbReference type="InterPro" id="IPR001765">
    <property type="entry name" value="Carbonic_anhydrase"/>
</dbReference>
<evidence type="ECO:0000256" key="9">
    <source>
        <dbReference type="SAM" id="MobiDB-lite"/>
    </source>
</evidence>
<proteinExistence type="inferred from homology"/>
<evidence type="ECO:0000313" key="11">
    <source>
        <dbReference type="Proteomes" id="UP000323300"/>
    </source>
</evidence>
<evidence type="ECO:0000313" key="10">
    <source>
        <dbReference type="EMBL" id="SFK08134.1"/>
    </source>
</evidence>
<keyword evidence="11" id="KW-1185">Reference proteome</keyword>
<evidence type="ECO:0000256" key="2">
    <source>
        <dbReference type="ARBA" id="ARBA00012925"/>
    </source>
</evidence>
<comment type="function">
    <text evidence="8">Reversible hydration of carbon dioxide.</text>
</comment>
<keyword evidence="3 7" id="KW-0479">Metal-binding</keyword>
<dbReference type="Proteomes" id="UP000323300">
    <property type="component" value="Unassembled WGS sequence"/>
</dbReference>
<dbReference type="EMBL" id="FOSL01000002">
    <property type="protein sequence ID" value="SFK08134.1"/>
    <property type="molecule type" value="Genomic_DNA"/>
</dbReference>
<evidence type="ECO:0000256" key="4">
    <source>
        <dbReference type="ARBA" id="ARBA00022833"/>
    </source>
</evidence>
<gene>
    <name evidence="10" type="ORF">SAMN04488498_102309</name>
</gene>
<sequence>MVEVIERIFSFEKKVFLSNLELYGRLARHGQSPQALIIACADSRIAPEHIMQAEPGDLFVTRNVGNIVPPFSQANGGVTSVVEYAVTALGVRDIVVCGHSDCGAMKALARPEALAQMPNVSAWLRHAEAARKVVDELDPGLDDKARLHAVALENINVQLTQLKTHPSVAAAIAQGRLALHGWFVDIHAGEILALNAENGAFVAVREGNTLPVAMPRRSPRALSSGRQAAGAELRA</sequence>
<evidence type="ECO:0000256" key="7">
    <source>
        <dbReference type="PIRSR" id="PIRSR601765-1"/>
    </source>
</evidence>
<dbReference type="GO" id="GO:0015976">
    <property type="term" value="P:carbon utilization"/>
    <property type="evidence" value="ECO:0007669"/>
    <property type="project" value="InterPro"/>
</dbReference>
<feature type="binding site" evidence="7">
    <location>
        <position position="42"/>
    </location>
    <ligand>
        <name>Zn(2+)</name>
        <dbReference type="ChEBI" id="CHEBI:29105"/>
    </ligand>
</feature>
<dbReference type="InterPro" id="IPR045066">
    <property type="entry name" value="Beta_CA_cladeB"/>
</dbReference>
<dbReference type="CDD" id="cd00884">
    <property type="entry name" value="beta_CA_cladeB"/>
    <property type="match status" value="1"/>
</dbReference>
<dbReference type="SMART" id="SM00947">
    <property type="entry name" value="Pro_CA"/>
    <property type="match status" value="1"/>
</dbReference>
<dbReference type="EC" id="4.2.1.1" evidence="2 8"/>
<accession>A0A1I3WKC1</accession>
<dbReference type="PROSITE" id="PS00705">
    <property type="entry name" value="PROK_CO2_ANHYDRASE_2"/>
    <property type="match status" value="1"/>
</dbReference>
<protein>
    <recommendedName>
        <fullName evidence="2 8">Carbonic anhydrase</fullName>
        <ecNumber evidence="2 8">4.2.1.1</ecNumber>
    </recommendedName>
    <alternativeName>
        <fullName evidence="8">Carbonate dehydratase</fullName>
    </alternativeName>
</protein>
<organism evidence="10 11">
    <name type="scientific">Neomesorhizobium albiziae</name>
    <dbReference type="NCBI Taxonomy" id="335020"/>
    <lineage>
        <taxon>Bacteria</taxon>
        <taxon>Pseudomonadati</taxon>
        <taxon>Pseudomonadota</taxon>
        <taxon>Alphaproteobacteria</taxon>
        <taxon>Hyphomicrobiales</taxon>
        <taxon>Phyllobacteriaceae</taxon>
        <taxon>Neomesorhizobium</taxon>
    </lineage>
</organism>
<reference evidence="10 11" key="1">
    <citation type="submission" date="2016-10" db="EMBL/GenBank/DDBJ databases">
        <authorList>
            <person name="Varghese N."/>
            <person name="Submissions S."/>
        </authorList>
    </citation>
    <scope>NUCLEOTIDE SEQUENCE [LARGE SCALE GENOMIC DNA]</scope>
    <source>
        <strain evidence="10 11">DSM 21822</strain>
    </source>
</reference>
<dbReference type="InterPro" id="IPR036874">
    <property type="entry name" value="Carbonic_anhydrase_sf"/>
</dbReference>
<evidence type="ECO:0000256" key="5">
    <source>
        <dbReference type="ARBA" id="ARBA00023239"/>
    </source>
</evidence>
<comment type="cofactor">
    <cofactor evidence="7">
        <name>Zn(2+)</name>
        <dbReference type="ChEBI" id="CHEBI:29105"/>
    </cofactor>
    <text evidence="7">Binds 1 zinc ion per subunit.</text>
</comment>
<dbReference type="OrthoDB" id="9797527at2"/>
<evidence type="ECO:0000256" key="3">
    <source>
        <dbReference type="ARBA" id="ARBA00022723"/>
    </source>
</evidence>
<dbReference type="RefSeq" id="WP_149759301.1">
    <property type="nucleotide sequence ID" value="NZ_BSPE01000028.1"/>
</dbReference>
<dbReference type="PANTHER" id="PTHR11002">
    <property type="entry name" value="CARBONIC ANHYDRASE"/>
    <property type="match status" value="1"/>
</dbReference>
<feature type="binding site" evidence="7">
    <location>
        <position position="99"/>
    </location>
    <ligand>
        <name>Zn(2+)</name>
        <dbReference type="ChEBI" id="CHEBI:29105"/>
    </ligand>
</feature>
<feature type="binding site" evidence="7">
    <location>
        <position position="102"/>
    </location>
    <ligand>
        <name>Zn(2+)</name>
        <dbReference type="ChEBI" id="CHEBI:29105"/>
    </ligand>
</feature>
<name>A0A1I3WKC1_9HYPH</name>
<feature type="binding site" evidence="7">
    <location>
        <position position="40"/>
    </location>
    <ligand>
        <name>Zn(2+)</name>
        <dbReference type="ChEBI" id="CHEBI:29105"/>
    </ligand>
</feature>
<dbReference type="GO" id="GO:0008270">
    <property type="term" value="F:zinc ion binding"/>
    <property type="evidence" value="ECO:0007669"/>
    <property type="project" value="UniProtKB-UniRule"/>
</dbReference>
<dbReference type="PANTHER" id="PTHR11002:SF76">
    <property type="entry name" value="CARBONIC ANHYDRASE"/>
    <property type="match status" value="1"/>
</dbReference>
<keyword evidence="5 8" id="KW-0456">Lyase</keyword>
<evidence type="ECO:0000256" key="8">
    <source>
        <dbReference type="RuleBase" id="RU003956"/>
    </source>
</evidence>
<comment type="similarity">
    <text evidence="1 8">Belongs to the beta-class carbonic anhydrase family.</text>
</comment>
<comment type="catalytic activity">
    <reaction evidence="6 8">
        <text>hydrogencarbonate + H(+) = CO2 + H2O</text>
        <dbReference type="Rhea" id="RHEA:10748"/>
        <dbReference type="ChEBI" id="CHEBI:15377"/>
        <dbReference type="ChEBI" id="CHEBI:15378"/>
        <dbReference type="ChEBI" id="CHEBI:16526"/>
        <dbReference type="ChEBI" id="CHEBI:17544"/>
        <dbReference type="EC" id="4.2.1.1"/>
    </reaction>
</comment>
<dbReference type="Pfam" id="PF00484">
    <property type="entry name" value="Pro_CA"/>
    <property type="match status" value="1"/>
</dbReference>
<dbReference type="AlphaFoldDB" id="A0A1I3WKC1"/>
<keyword evidence="4 7" id="KW-0862">Zinc</keyword>
<evidence type="ECO:0000256" key="1">
    <source>
        <dbReference type="ARBA" id="ARBA00006217"/>
    </source>
</evidence>
<dbReference type="InterPro" id="IPR015892">
    <property type="entry name" value="Carbonic_anhydrase_CS"/>
</dbReference>
<dbReference type="SUPFAM" id="SSF53056">
    <property type="entry name" value="beta-carbonic anhydrase, cab"/>
    <property type="match status" value="1"/>
</dbReference>
<dbReference type="GO" id="GO:0004089">
    <property type="term" value="F:carbonate dehydratase activity"/>
    <property type="evidence" value="ECO:0007669"/>
    <property type="project" value="UniProtKB-UniRule"/>
</dbReference>
<dbReference type="Gene3D" id="3.40.1050.10">
    <property type="entry name" value="Carbonic anhydrase"/>
    <property type="match status" value="1"/>
</dbReference>